<dbReference type="RefSeq" id="WP_197661148.1">
    <property type="nucleotide sequence ID" value="NZ_JAEAGR010000007.1"/>
</dbReference>
<dbReference type="InterPro" id="IPR015424">
    <property type="entry name" value="PyrdxlP-dep_Trfase"/>
</dbReference>
<evidence type="ECO:0000256" key="3">
    <source>
        <dbReference type="ARBA" id="ARBA00022679"/>
    </source>
</evidence>
<dbReference type="PANTHER" id="PTHR42832:SF4">
    <property type="entry name" value="BLR3474 PROTEIN"/>
    <property type="match status" value="1"/>
</dbReference>
<dbReference type="InterPro" id="IPR015421">
    <property type="entry name" value="PyrdxlP-dep_Trfase_major"/>
</dbReference>
<dbReference type="Gene3D" id="3.40.640.10">
    <property type="entry name" value="Type I PLP-dependent aspartate aminotransferase-like (Major domain)"/>
    <property type="match status" value="1"/>
</dbReference>
<proteinExistence type="predicted"/>
<dbReference type="Pfam" id="PF00155">
    <property type="entry name" value="Aminotran_1_2"/>
    <property type="match status" value="1"/>
</dbReference>
<protein>
    <submittedName>
        <fullName evidence="5">Aminotransferase class I/II-fold pyridoxal phosphate-dependent enzyme</fullName>
    </submittedName>
</protein>
<dbReference type="PANTHER" id="PTHR42832">
    <property type="entry name" value="AMINO ACID AMINOTRANSFERASE"/>
    <property type="match status" value="1"/>
</dbReference>
<keyword evidence="2 5" id="KW-0032">Aminotransferase</keyword>
<keyword evidence="6" id="KW-1185">Reference proteome</keyword>
<dbReference type="InterPro" id="IPR015422">
    <property type="entry name" value="PyrdxlP-dep_Trfase_small"/>
</dbReference>
<evidence type="ECO:0000259" key="4">
    <source>
        <dbReference type="Pfam" id="PF00155"/>
    </source>
</evidence>
<dbReference type="Proteomes" id="UP000623269">
    <property type="component" value="Unassembled WGS sequence"/>
</dbReference>
<name>A0A8J7HDM1_9FIRM</name>
<comment type="caution">
    <text evidence="5">The sequence shown here is derived from an EMBL/GenBank/DDBJ whole genome shotgun (WGS) entry which is preliminary data.</text>
</comment>
<gene>
    <name evidence="5" type="ORF">I5677_08480</name>
</gene>
<keyword evidence="3" id="KW-0808">Transferase</keyword>
<dbReference type="EMBL" id="JAEAGR010000007">
    <property type="protein sequence ID" value="MBH1940924.1"/>
    <property type="molecule type" value="Genomic_DNA"/>
</dbReference>
<reference evidence="5" key="1">
    <citation type="submission" date="2020-12" db="EMBL/GenBank/DDBJ databases">
        <title>M. sibirica DSM 26468T genome.</title>
        <authorList>
            <person name="Thieme N."/>
            <person name="Rettenmaier R."/>
            <person name="Zverlov V."/>
            <person name="Liebl W."/>
        </authorList>
    </citation>
    <scope>NUCLEOTIDE SEQUENCE</scope>
    <source>
        <strain evidence="5">DSM 26468</strain>
    </source>
</reference>
<evidence type="ECO:0000256" key="2">
    <source>
        <dbReference type="ARBA" id="ARBA00022576"/>
    </source>
</evidence>
<dbReference type="AlphaFoldDB" id="A0A8J7HDM1"/>
<evidence type="ECO:0000256" key="1">
    <source>
        <dbReference type="ARBA" id="ARBA00001933"/>
    </source>
</evidence>
<organism evidence="5 6">
    <name type="scientific">Mobilitalea sibirica</name>
    <dbReference type="NCBI Taxonomy" id="1462919"/>
    <lineage>
        <taxon>Bacteria</taxon>
        <taxon>Bacillati</taxon>
        <taxon>Bacillota</taxon>
        <taxon>Clostridia</taxon>
        <taxon>Lachnospirales</taxon>
        <taxon>Lachnospiraceae</taxon>
        <taxon>Mobilitalea</taxon>
    </lineage>
</organism>
<feature type="domain" description="Aminotransferase class I/classII large" evidence="4">
    <location>
        <begin position="33"/>
        <end position="368"/>
    </location>
</feature>
<dbReference type="GO" id="GO:0008483">
    <property type="term" value="F:transaminase activity"/>
    <property type="evidence" value="ECO:0007669"/>
    <property type="project" value="UniProtKB-KW"/>
</dbReference>
<dbReference type="Gene3D" id="3.90.1150.10">
    <property type="entry name" value="Aspartate Aminotransferase, domain 1"/>
    <property type="match status" value="1"/>
</dbReference>
<dbReference type="GO" id="GO:0030170">
    <property type="term" value="F:pyridoxal phosphate binding"/>
    <property type="evidence" value="ECO:0007669"/>
    <property type="project" value="InterPro"/>
</dbReference>
<evidence type="ECO:0000313" key="5">
    <source>
        <dbReference type="EMBL" id="MBH1940924.1"/>
    </source>
</evidence>
<evidence type="ECO:0000313" key="6">
    <source>
        <dbReference type="Proteomes" id="UP000623269"/>
    </source>
</evidence>
<comment type="cofactor">
    <cofactor evidence="1">
        <name>pyridoxal 5'-phosphate</name>
        <dbReference type="ChEBI" id="CHEBI:597326"/>
    </cofactor>
</comment>
<sequence length="380" mass="42401">MNIEFSERSNRFGSNIFHTLNDLKNERLKEGKPVYNFTVGTPDFHPDAHVMEAVSKAALEPENYKYSLGDTEELIDAVINWYQRRYQVTLSKDEITSVSGTQEGMAHIGLALINYGDTVLVPNPGYPIFEIGPYLCGAKIAYYNLLPENNYLPDLSSISKEVANKAKMMVVSYPSNPVCTTAPSSFYEELIAFAKHHQLVIIHDNAYSEIIYDGRKGTSFLSYPGAKDVGVEFNSLSKTYNITGIRISFLLGNKEIIHKFKTLRSQFDYGTGHLVQKAAIAALNGPQDSVTINCKEYEKRRDALSNGLTKLGMKVQNCEGSMFVWAHIPEGYTNSNEYCMKLFHETGILCTPGSSFGTLGEGYIRFALVLPVDVINAIFN</sequence>
<accession>A0A8J7HDM1</accession>
<dbReference type="InterPro" id="IPR050881">
    <property type="entry name" value="LL-DAP_aminotransferase"/>
</dbReference>
<dbReference type="CDD" id="cd00609">
    <property type="entry name" value="AAT_like"/>
    <property type="match status" value="1"/>
</dbReference>
<dbReference type="SUPFAM" id="SSF53383">
    <property type="entry name" value="PLP-dependent transferases"/>
    <property type="match status" value="1"/>
</dbReference>
<dbReference type="InterPro" id="IPR004839">
    <property type="entry name" value="Aminotransferase_I/II_large"/>
</dbReference>